<comment type="similarity">
    <text evidence="1">Belongs to the phosphate/phosphite/phosphonate binding protein family.</text>
</comment>
<dbReference type="AlphaFoldDB" id="K2GQM8"/>
<dbReference type="InterPro" id="IPR005770">
    <property type="entry name" value="PhnD"/>
</dbReference>
<keyword evidence="2" id="KW-0732">Signal</keyword>
<dbReference type="GO" id="GO:0055085">
    <property type="term" value="P:transmembrane transport"/>
    <property type="evidence" value="ECO:0007669"/>
    <property type="project" value="InterPro"/>
</dbReference>
<dbReference type="SUPFAM" id="SSF53850">
    <property type="entry name" value="Periplasmic binding protein-like II"/>
    <property type="match status" value="1"/>
</dbReference>
<dbReference type="Gene3D" id="3.40.190.10">
    <property type="entry name" value="Periplasmic binding protein-like II"/>
    <property type="match status" value="2"/>
</dbReference>
<accession>K2GQM8</accession>
<name>K2GQM8_9RHOB</name>
<evidence type="ECO:0000313" key="3">
    <source>
        <dbReference type="EMBL" id="EKE44961.1"/>
    </source>
</evidence>
<dbReference type="PANTHER" id="PTHR35841:SF1">
    <property type="entry name" value="PHOSPHONATES-BINDING PERIPLASMIC PROTEIN"/>
    <property type="match status" value="1"/>
</dbReference>
<organism evidence="3 4">
    <name type="scientific">Oceaniovalibus guishaninsula JLT2003</name>
    <dbReference type="NCBI Taxonomy" id="1231392"/>
    <lineage>
        <taxon>Bacteria</taxon>
        <taxon>Pseudomonadati</taxon>
        <taxon>Pseudomonadota</taxon>
        <taxon>Alphaproteobacteria</taxon>
        <taxon>Rhodobacterales</taxon>
        <taxon>Roseobacteraceae</taxon>
        <taxon>Oceaniovalibus</taxon>
    </lineage>
</organism>
<evidence type="ECO:0000256" key="2">
    <source>
        <dbReference type="ARBA" id="ARBA00022729"/>
    </source>
</evidence>
<dbReference type="GO" id="GO:0043190">
    <property type="term" value="C:ATP-binding cassette (ABC) transporter complex"/>
    <property type="evidence" value="ECO:0007669"/>
    <property type="project" value="InterPro"/>
</dbReference>
<dbReference type="Pfam" id="PF12974">
    <property type="entry name" value="Phosphonate-bd"/>
    <property type="match status" value="1"/>
</dbReference>
<proteinExistence type="inferred from homology"/>
<comment type="caution">
    <text evidence="3">The sequence shown here is derived from an EMBL/GenBank/DDBJ whole genome shotgun (WGS) entry which is preliminary data.</text>
</comment>
<dbReference type="CDD" id="cd13573">
    <property type="entry name" value="PBP2_PnhD_3"/>
    <property type="match status" value="1"/>
</dbReference>
<dbReference type="NCBIfam" id="TIGR01098">
    <property type="entry name" value="3A0109s03R"/>
    <property type="match status" value="1"/>
</dbReference>
<keyword evidence="4" id="KW-1185">Reference proteome</keyword>
<dbReference type="EMBL" id="AMGO01000012">
    <property type="protein sequence ID" value="EKE44961.1"/>
    <property type="molecule type" value="Genomic_DNA"/>
</dbReference>
<dbReference type="eggNOG" id="COG3221">
    <property type="taxonomic scope" value="Bacteria"/>
</dbReference>
<evidence type="ECO:0000256" key="1">
    <source>
        <dbReference type="ARBA" id="ARBA00007162"/>
    </source>
</evidence>
<reference evidence="3 4" key="1">
    <citation type="journal article" date="2012" name="J. Bacteriol.">
        <title>Draft Genome Sequence of Oceaniovalibus guishaninsula JLT2003T.</title>
        <authorList>
            <person name="Tang K."/>
            <person name="Liu K."/>
            <person name="Jiao N."/>
        </authorList>
    </citation>
    <scope>NUCLEOTIDE SEQUENCE [LARGE SCALE GENOMIC DNA]</scope>
    <source>
        <strain evidence="3 4">JLT2003</strain>
    </source>
</reference>
<dbReference type="PATRIC" id="fig|1231392.3.peg.1001"/>
<dbReference type="Proteomes" id="UP000006765">
    <property type="component" value="Unassembled WGS sequence"/>
</dbReference>
<gene>
    <name evidence="3" type="ORF">OCGS_0996</name>
</gene>
<sequence>MFIKDFPFVEPVTALKNQPLQNGGSASYWREERAEDAARRGGYRMRHAASIEGLGLPVLALATALAAGPAVAQDCPHGQLDPIYCDADGDLVADTPTDPAELQDPDTLVFAYTPVEDPAIYADVWEPFIEHLSKATGKDVQFFAVQSNSAEVEAMRSGRLHIAGFSTGPTPYAVNLAGAVPFAIMGSEDGRFGYTLQVYTQADSDIQEMTDLRGKRVAHTSPTSNSGNLAPRALFPALGVTPDEAYEVTYSGSHDQSMLGVVAGDYDAAPVASEVVERMAERGLYDPDEVRIVWESDRFPTTSYTYAHNLDPALVEKIKQAFFDFDFSGTALGEEFQGVSKFVPVTYQEDWNVIREIQAANGVQYTPEGLAAE</sequence>
<protein>
    <submittedName>
        <fullName evidence="3">Phosphonate-binding periplasmic protein</fullName>
    </submittedName>
</protein>
<evidence type="ECO:0000313" key="4">
    <source>
        <dbReference type="Proteomes" id="UP000006765"/>
    </source>
</evidence>
<dbReference type="PANTHER" id="PTHR35841">
    <property type="entry name" value="PHOSPHONATES-BINDING PERIPLASMIC PROTEIN"/>
    <property type="match status" value="1"/>
</dbReference>
<dbReference type="STRING" id="1231392.OCGS_0996"/>